<dbReference type="EMBL" id="JANQBD010000001">
    <property type="protein sequence ID" value="MCR8629685.1"/>
    <property type="molecule type" value="Genomic_DNA"/>
</dbReference>
<evidence type="ECO:0000313" key="1">
    <source>
        <dbReference type="EMBL" id="MCR8629685.1"/>
    </source>
</evidence>
<dbReference type="RefSeq" id="WP_258211306.1">
    <property type="nucleotide sequence ID" value="NZ_JANQBD010000001.1"/>
</dbReference>
<protein>
    <submittedName>
        <fullName evidence="1">Uncharacterized protein</fullName>
    </submittedName>
</protein>
<organism evidence="1 2">
    <name type="scientific">Paenibacillus radicis</name>
    <name type="common">ex Xue et al. 2023</name>
    <dbReference type="NCBI Taxonomy" id="2972489"/>
    <lineage>
        <taxon>Bacteria</taxon>
        <taxon>Bacillati</taxon>
        <taxon>Bacillota</taxon>
        <taxon>Bacilli</taxon>
        <taxon>Bacillales</taxon>
        <taxon>Paenibacillaceae</taxon>
        <taxon>Paenibacillus</taxon>
    </lineage>
</organism>
<accession>A0ABT1YCJ0</accession>
<proteinExistence type="predicted"/>
<evidence type="ECO:0000313" key="2">
    <source>
        <dbReference type="Proteomes" id="UP001300012"/>
    </source>
</evidence>
<name>A0ABT1YCJ0_9BACL</name>
<comment type="caution">
    <text evidence="1">The sequence shown here is derived from an EMBL/GenBank/DDBJ whole genome shotgun (WGS) entry which is preliminary data.</text>
</comment>
<gene>
    <name evidence="1" type="ORF">NV381_00585</name>
</gene>
<keyword evidence="2" id="KW-1185">Reference proteome</keyword>
<sequence>MNWHEEENRTKLHILNSLARSQRALARIIESMADMAERSASSGTAADKLVEQLEAISRYQRQLTEKISGIRIRKFRPGVPGEPWLSRKLRRPS</sequence>
<reference evidence="1 2" key="1">
    <citation type="submission" date="2022-08" db="EMBL/GenBank/DDBJ databases">
        <title>Paenibacillus endoradicis sp. nov., Paenibacillus radicibacter sp. nov and Paenibacillus pararadicis sp. nov., three cold-adapted plant growth-promoting bacteria isolated from root of Larix gmelinii in Great Khingan.</title>
        <authorList>
            <person name="Xue H."/>
        </authorList>
    </citation>
    <scope>NUCLEOTIDE SEQUENCE [LARGE SCALE GENOMIC DNA]</scope>
    <source>
        <strain evidence="1 2">N5-1-1-5</strain>
    </source>
</reference>
<dbReference type="Proteomes" id="UP001300012">
    <property type="component" value="Unassembled WGS sequence"/>
</dbReference>